<dbReference type="PANTHER" id="PTHR35748:SF1">
    <property type="entry name" value="OS05G0358400 PROTEIN"/>
    <property type="match status" value="1"/>
</dbReference>
<organism evidence="1 2">
    <name type="scientific">Sphagnum jensenii</name>
    <dbReference type="NCBI Taxonomy" id="128206"/>
    <lineage>
        <taxon>Eukaryota</taxon>
        <taxon>Viridiplantae</taxon>
        <taxon>Streptophyta</taxon>
        <taxon>Embryophyta</taxon>
        <taxon>Bryophyta</taxon>
        <taxon>Sphagnophytina</taxon>
        <taxon>Sphagnopsida</taxon>
        <taxon>Sphagnales</taxon>
        <taxon>Sphagnaceae</taxon>
        <taxon>Sphagnum</taxon>
    </lineage>
</organism>
<name>A0ABP1BNL4_9BRYO</name>
<accession>A0ABP1BNL4</accession>
<evidence type="ECO:0000313" key="1">
    <source>
        <dbReference type="EMBL" id="CAK9877606.1"/>
    </source>
</evidence>
<proteinExistence type="predicted"/>
<reference evidence="1" key="1">
    <citation type="submission" date="2024-03" db="EMBL/GenBank/DDBJ databases">
        <authorList>
            <consortium name="ELIXIR-Norway"/>
            <consortium name="Elixir Norway"/>
        </authorList>
    </citation>
    <scope>NUCLEOTIDE SEQUENCE</scope>
</reference>
<keyword evidence="2" id="KW-1185">Reference proteome</keyword>
<sequence length="326" mass="37111">MTVFSASFAPPEFFAGWGCSTIVRRKVLEKTDLNCVKNWCIATCSTQSPTRRFHDFSLKRLCVTKRCRATNLVGDMDGSDGGGLQMGVEIDMRELQDADAIVSLANDAGQISICGFGSLLSEKSARSTFPNLQNFRVGVLRDLRRVFIHATPVFFDRGIANLDTKEISSVCVEPCKGESIIVTVFEIFTSEVPAFVEREHEFRFLAIWIESKGWKEYWANQVVCSKYSDEEYRRIRCKGSEAEFNRRYGRHKIQKVYRDDILPCRVYLRHCILASKNLGPDAYENFLDHSYLGDRTTTIRKYLESPIGRGIMDEVVPASLRDRYGG</sequence>
<dbReference type="EMBL" id="OZ023707">
    <property type="protein sequence ID" value="CAK9877606.1"/>
    <property type="molecule type" value="Genomic_DNA"/>
</dbReference>
<gene>
    <name evidence="1" type="ORF">CSSPJE1EN2_LOCUS19431</name>
</gene>
<protein>
    <submittedName>
        <fullName evidence="1">Uncharacterized protein</fullName>
    </submittedName>
</protein>
<dbReference type="Proteomes" id="UP001497522">
    <property type="component" value="Chromosome 6"/>
</dbReference>
<dbReference type="PANTHER" id="PTHR35748">
    <property type="entry name" value="OS05G0358400 PROTEIN"/>
    <property type="match status" value="1"/>
</dbReference>
<evidence type="ECO:0000313" key="2">
    <source>
        <dbReference type="Proteomes" id="UP001497522"/>
    </source>
</evidence>